<gene>
    <name evidence="2" type="ORF">E1N52_38945</name>
    <name evidence="1" type="ORF">VSR33_37945</name>
</gene>
<dbReference type="RefSeq" id="WP_069268364.1">
    <property type="nucleotide sequence ID" value="NZ_JAYMRW010000035.1"/>
</dbReference>
<dbReference type="EMBL" id="SMOD01000057">
    <property type="protein sequence ID" value="TDG02619.1"/>
    <property type="molecule type" value="Genomic_DNA"/>
</dbReference>
<proteinExistence type="predicted"/>
<dbReference type="AlphaFoldDB" id="A0A4R5L461"/>
<evidence type="ECO:0000313" key="2">
    <source>
        <dbReference type="EMBL" id="TDG02619.1"/>
    </source>
</evidence>
<dbReference type="Proteomes" id="UP000295606">
    <property type="component" value="Unassembled WGS sequence"/>
</dbReference>
<name>A0A4R5L461_9BURK</name>
<reference evidence="1 4" key="2">
    <citation type="submission" date="2024-01" db="EMBL/GenBank/DDBJ databases">
        <title>The diversity of rhizobia nodulating Mimosa spp. in eleven states of Brazil covering several biomes is determined by host plant, location, and edaphic factors.</title>
        <authorList>
            <person name="Rouws L."/>
            <person name="Barauna A."/>
            <person name="Beukes C."/>
            <person name="De Faria S.M."/>
            <person name="Gross E."/>
            <person name="Dos Reis Junior F.B."/>
            <person name="Simon M."/>
            <person name="Maluk M."/>
            <person name="Odee D.W."/>
            <person name="Kenicer G."/>
            <person name="Young J.P.W."/>
            <person name="Reis V.M."/>
            <person name="Zilli J."/>
            <person name="James E.K."/>
        </authorList>
    </citation>
    <scope>NUCLEOTIDE SEQUENCE [LARGE SCALE GENOMIC DNA]</scope>
    <source>
        <strain evidence="1 4">JPY164</strain>
    </source>
</reference>
<accession>A0A4R5L461</accession>
<organism evidence="2 3">
    <name type="scientific">Paraburkholderia guartelaensis</name>
    <dbReference type="NCBI Taxonomy" id="2546446"/>
    <lineage>
        <taxon>Bacteria</taxon>
        <taxon>Pseudomonadati</taxon>
        <taxon>Pseudomonadota</taxon>
        <taxon>Betaproteobacteria</taxon>
        <taxon>Burkholderiales</taxon>
        <taxon>Burkholderiaceae</taxon>
        <taxon>Paraburkholderia</taxon>
    </lineage>
</organism>
<dbReference type="InterPro" id="IPR007460">
    <property type="entry name" value="BrnT_toxin"/>
</dbReference>
<evidence type="ECO:0000313" key="4">
    <source>
        <dbReference type="Proteomes" id="UP001390669"/>
    </source>
</evidence>
<evidence type="ECO:0000313" key="3">
    <source>
        <dbReference type="Proteomes" id="UP000295606"/>
    </source>
</evidence>
<dbReference type="Pfam" id="PF04365">
    <property type="entry name" value="BrnT_toxin"/>
    <property type="match status" value="1"/>
</dbReference>
<sequence>MRITFDLAKDASNQEKHGVSLAEAARLDWDGMLVVQDIRHEYGEDRYRGIALLGGRLYSVVFTPRDETMRIISLRKASNTEIDAYEQS</sequence>
<dbReference type="OrthoDB" id="9798158at2"/>
<reference evidence="2 3" key="1">
    <citation type="submission" date="2019-03" db="EMBL/GenBank/DDBJ databases">
        <title>Paraburkholderia sp. isolated from native Mimosa gymnas in Guartela State Park, Brazil.</title>
        <authorList>
            <person name="Paulitsch F."/>
            <person name="Hungria M."/>
            <person name="Delamuta J.R.M."/>
            <person name="Ribeiro R.A."/>
            <person name="Dall'Agnol R."/>
            <person name="Silva J.S.B."/>
        </authorList>
    </citation>
    <scope>NUCLEOTIDE SEQUENCE [LARGE SCALE GENOMIC DNA]</scope>
    <source>
        <strain evidence="2 3">CNPSo 3008</strain>
    </source>
</reference>
<dbReference type="EMBL" id="JAYMRW010000035">
    <property type="protein sequence ID" value="MEM5453168.1"/>
    <property type="molecule type" value="Genomic_DNA"/>
</dbReference>
<protein>
    <submittedName>
        <fullName evidence="2">BrnT family toxin</fullName>
    </submittedName>
</protein>
<keyword evidence="4" id="KW-1185">Reference proteome</keyword>
<comment type="caution">
    <text evidence="2">The sequence shown here is derived from an EMBL/GenBank/DDBJ whole genome shotgun (WGS) entry which is preliminary data.</text>
</comment>
<dbReference type="InterPro" id="IPR038573">
    <property type="entry name" value="BrnT_sf"/>
</dbReference>
<evidence type="ECO:0000313" key="1">
    <source>
        <dbReference type="EMBL" id="MEM5453168.1"/>
    </source>
</evidence>
<dbReference type="Proteomes" id="UP001390669">
    <property type="component" value="Unassembled WGS sequence"/>
</dbReference>
<dbReference type="Gene3D" id="3.10.450.530">
    <property type="entry name" value="Ribonuclease toxin, BrnT, of type II toxin-antitoxin system"/>
    <property type="match status" value="1"/>
</dbReference>